<evidence type="ECO:0000256" key="1">
    <source>
        <dbReference type="SAM" id="SignalP"/>
    </source>
</evidence>
<dbReference type="GeneID" id="87979681"/>
<accession>A0A922TL38</accession>
<comment type="caution">
    <text evidence="2">The sequence shown here is derived from an EMBL/GenBank/DDBJ whole genome shotgun (WGS) entry which is preliminary data.</text>
</comment>
<dbReference type="RefSeq" id="WP_235805960.1">
    <property type="nucleotide sequence ID" value="NZ_AZGO01000026.1"/>
</dbReference>
<dbReference type="AlphaFoldDB" id="A0A922TL38"/>
<feature type="signal peptide" evidence="1">
    <location>
        <begin position="1"/>
        <end position="20"/>
    </location>
</feature>
<name>A0A922TL38_9LACO</name>
<feature type="chain" id="PRO_5038832530" evidence="1">
    <location>
        <begin position="21"/>
        <end position="95"/>
    </location>
</feature>
<dbReference type="Proteomes" id="UP000051085">
    <property type="component" value="Unassembled WGS sequence"/>
</dbReference>
<gene>
    <name evidence="2" type="ORF">FD34_GL001225</name>
</gene>
<protein>
    <submittedName>
        <fullName evidence="2">Uncharacterized protein</fullName>
    </submittedName>
</protein>
<proteinExistence type="predicted"/>
<reference evidence="2 3" key="1">
    <citation type="journal article" date="2015" name="Genome Announc.">
        <title>Expanding the biotechnology potential of lactobacilli through comparative genomics of 213 strains and associated genera.</title>
        <authorList>
            <person name="Sun Z."/>
            <person name="Harris H.M."/>
            <person name="McCann A."/>
            <person name="Guo C."/>
            <person name="Argimon S."/>
            <person name="Zhang W."/>
            <person name="Yang X."/>
            <person name="Jeffery I.B."/>
            <person name="Cooney J.C."/>
            <person name="Kagawa T.F."/>
            <person name="Liu W."/>
            <person name="Song Y."/>
            <person name="Salvetti E."/>
            <person name="Wrobel A."/>
            <person name="Rasinkangas P."/>
            <person name="Parkhill J."/>
            <person name="Rea M.C."/>
            <person name="O'Sullivan O."/>
            <person name="Ritari J."/>
            <person name="Douillard F.P."/>
            <person name="Paul Ross R."/>
            <person name="Yang R."/>
            <person name="Briner A.E."/>
            <person name="Felis G.E."/>
            <person name="de Vos W.M."/>
            <person name="Barrangou R."/>
            <person name="Klaenhammer T.R."/>
            <person name="Caufield P.W."/>
            <person name="Cui Y."/>
            <person name="Zhang H."/>
            <person name="O'Toole P.W."/>
        </authorList>
    </citation>
    <scope>NUCLEOTIDE SEQUENCE [LARGE SCALE GENOMIC DNA]</scope>
    <source>
        <strain evidence="2 3">DSM 8475</strain>
    </source>
</reference>
<evidence type="ECO:0000313" key="2">
    <source>
        <dbReference type="EMBL" id="KRM37606.1"/>
    </source>
</evidence>
<evidence type="ECO:0000313" key="3">
    <source>
        <dbReference type="Proteomes" id="UP000051085"/>
    </source>
</evidence>
<organism evidence="2 3">
    <name type="scientific">Limosilactobacillus pontis DSM 8475</name>
    <dbReference type="NCBI Taxonomy" id="1423794"/>
    <lineage>
        <taxon>Bacteria</taxon>
        <taxon>Bacillati</taxon>
        <taxon>Bacillota</taxon>
        <taxon>Bacilli</taxon>
        <taxon>Lactobacillales</taxon>
        <taxon>Lactobacillaceae</taxon>
        <taxon>Limosilactobacillus</taxon>
    </lineage>
</organism>
<keyword evidence="1" id="KW-0732">Signal</keyword>
<sequence length="95" mass="10462">MNQISKLTLTLVACLGVAGASTVAVNTAPVMPVVQAASSENLALANRNIADYLADCQQYESSDKQFRGFYQHQADHLHQQAYDQGRRQRRTLPAQ</sequence>
<dbReference type="EMBL" id="AZGO01000026">
    <property type="protein sequence ID" value="KRM37606.1"/>
    <property type="molecule type" value="Genomic_DNA"/>
</dbReference>